<accession>A0A4R5ABM6</accession>
<reference evidence="1 2" key="1">
    <citation type="submission" date="2019-03" db="EMBL/GenBank/DDBJ databases">
        <title>Draft genome sequences of novel Actinobacteria.</title>
        <authorList>
            <person name="Sahin N."/>
            <person name="Ay H."/>
            <person name="Saygin H."/>
        </authorList>
    </citation>
    <scope>NUCLEOTIDE SEQUENCE [LARGE SCALE GENOMIC DNA]</scope>
    <source>
        <strain evidence="1 2">H3C3</strain>
    </source>
</reference>
<evidence type="ECO:0008006" key="3">
    <source>
        <dbReference type="Google" id="ProtNLM"/>
    </source>
</evidence>
<gene>
    <name evidence="1" type="ORF">E1298_38290</name>
</gene>
<dbReference type="EMBL" id="SMKU01000336">
    <property type="protein sequence ID" value="TDD68586.1"/>
    <property type="molecule type" value="Genomic_DNA"/>
</dbReference>
<sequence>MPIRPENRLRYPADWPDITASIRRRSGGRCECKGECGRGHRGRCRAWHGRPHPETRSMVVLTVAHLDHVPEHCDPANLRDMCQACHLSYDAEQHAATRARTRHAEAVVGMDALFAPEETSRDP</sequence>
<comment type="caution">
    <text evidence="1">The sequence shown here is derived from an EMBL/GenBank/DDBJ whole genome shotgun (WGS) entry which is preliminary data.</text>
</comment>
<evidence type="ECO:0000313" key="1">
    <source>
        <dbReference type="EMBL" id="TDD68586.1"/>
    </source>
</evidence>
<dbReference type="RefSeq" id="WP_131902260.1">
    <property type="nucleotide sequence ID" value="NZ_SMKU01000336.1"/>
</dbReference>
<dbReference type="AlphaFoldDB" id="A0A4R5ABM6"/>
<protein>
    <recommendedName>
        <fullName evidence="3">HNH endonuclease</fullName>
    </recommendedName>
</protein>
<proteinExistence type="predicted"/>
<keyword evidence="2" id="KW-1185">Reference proteome</keyword>
<dbReference type="OrthoDB" id="7066992at2"/>
<evidence type="ECO:0000313" key="2">
    <source>
        <dbReference type="Proteomes" id="UP000294513"/>
    </source>
</evidence>
<organism evidence="1 2">
    <name type="scientific">Actinomadura rubrisoli</name>
    <dbReference type="NCBI Taxonomy" id="2530368"/>
    <lineage>
        <taxon>Bacteria</taxon>
        <taxon>Bacillati</taxon>
        <taxon>Actinomycetota</taxon>
        <taxon>Actinomycetes</taxon>
        <taxon>Streptosporangiales</taxon>
        <taxon>Thermomonosporaceae</taxon>
        <taxon>Actinomadura</taxon>
    </lineage>
</organism>
<dbReference type="Proteomes" id="UP000294513">
    <property type="component" value="Unassembled WGS sequence"/>
</dbReference>
<name>A0A4R5ABM6_9ACTN</name>